<evidence type="ECO:0000256" key="2">
    <source>
        <dbReference type="ARBA" id="ARBA00022729"/>
    </source>
</evidence>
<dbReference type="InterPro" id="IPR012480">
    <property type="entry name" value="Hepar_II_III_C"/>
</dbReference>
<dbReference type="InterPro" id="IPR008929">
    <property type="entry name" value="Chondroitin_lyas"/>
</dbReference>
<feature type="domain" description="Heparinase II/III-like C-terminal" evidence="5">
    <location>
        <begin position="334"/>
        <end position="578"/>
    </location>
</feature>
<organism evidence="6 7">
    <name type="scientific">Sphingorhabdus arenilitoris</name>
    <dbReference type="NCBI Taxonomy" id="1490041"/>
    <lineage>
        <taxon>Bacteria</taxon>
        <taxon>Pseudomonadati</taxon>
        <taxon>Pseudomonadota</taxon>
        <taxon>Alphaproteobacteria</taxon>
        <taxon>Sphingomonadales</taxon>
        <taxon>Sphingomonadaceae</taxon>
        <taxon>Sphingorhabdus</taxon>
    </lineage>
</organism>
<protein>
    <submittedName>
        <fullName evidence="6">Heparinase II/III family protein</fullName>
    </submittedName>
</protein>
<keyword evidence="7" id="KW-1185">Reference proteome</keyword>
<name>A0ABV8RHY2_9SPHN</name>
<comment type="subcellular location">
    <subcellularLocation>
        <location evidence="1">Periplasm</location>
    </subcellularLocation>
</comment>
<keyword evidence="2" id="KW-0732">Signal</keyword>
<sequence>MNAQPDNIDNNDRGSDRDMRGSSALIVRQTGPGQSLAEKVTRAFYMLTWRTPLHNMRLTGKLPLRLLAVPSDPLPPHLPRGQAVRMGKFRFHGLEQSIADIAYDKLPLPPAMTDYIHRFDWLRDLAAATNRADGAPIAAAITESWIAGNSKKVRPPAWRVDNSAWRLLNMAAWAPLILSSSDPVYRSSVLNHIARNARHLDRSAPRGENRYARLTGWAGVVAASLLLPEGKARRVVGEAGLSDAIDQCVFDDGGVVSRSPLQLMELIGLLSLLRQCYLACNENIPDFLSAALGRSVPALLGLTHADGGLGAWQGSAQIDAEEIQALVEASAVRARPQRQALDWGYQRISAGNAVLLLDAGPPPLAKQSAAGCASTLAFELSHGAHRIIVNCGGSALVGAAIPAALARGLRTTAAHSTLCIDDSNSTAILAGGQLGRGVTEVGLDRRDIDKATRIEASHDGYARAYGFTHSRTLILRSDGLELRGEDTLLPHGRYKAKDSIPVHVRFHLGSGIELAQGGNKQAITLRLPDGTSWLFVAGTGALEIDESIWVDGNGRPHPTQQLVIANNVGKGGTSIGWQFKFLG</sequence>
<evidence type="ECO:0000256" key="3">
    <source>
        <dbReference type="ARBA" id="ARBA00022764"/>
    </source>
</evidence>
<reference evidence="7" key="1">
    <citation type="journal article" date="2019" name="Int. J. Syst. Evol. Microbiol.">
        <title>The Global Catalogue of Microorganisms (GCM) 10K type strain sequencing project: providing services to taxonomists for standard genome sequencing and annotation.</title>
        <authorList>
            <consortium name="The Broad Institute Genomics Platform"/>
            <consortium name="The Broad Institute Genome Sequencing Center for Infectious Disease"/>
            <person name="Wu L."/>
            <person name="Ma J."/>
        </authorList>
    </citation>
    <scope>NUCLEOTIDE SEQUENCE [LARGE SCALE GENOMIC DNA]</scope>
    <source>
        <strain evidence="7">CECT 8531</strain>
    </source>
</reference>
<evidence type="ECO:0000256" key="4">
    <source>
        <dbReference type="ARBA" id="ARBA00023239"/>
    </source>
</evidence>
<comment type="caution">
    <text evidence="6">The sequence shown here is derived from an EMBL/GenBank/DDBJ whole genome shotgun (WGS) entry which is preliminary data.</text>
</comment>
<evidence type="ECO:0000313" key="6">
    <source>
        <dbReference type="EMBL" id="MFC4293023.1"/>
    </source>
</evidence>
<dbReference type="Pfam" id="PF07940">
    <property type="entry name" value="Hepar_II_III_C"/>
    <property type="match status" value="1"/>
</dbReference>
<dbReference type="RefSeq" id="WP_381424194.1">
    <property type="nucleotide sequence ID" value="NZ_JBHSDH010000013.1"/>
</dbReference>
<dbReference type="PANTHER" id="PTHR39210:SF1">
    <property type="entry name" value="HEPARIN-SULFATE LYASE"/>
    <property type="match status" value="1"/>
</dbReference>
<evidence type="ECO:0000259" key="5">
    <source>
        <dbReference type="Pfam" id="PF07940"/>
    </source>
</evidence>
<proteinExistence type="predicted"/>
<keyword evidence="3" id="KW-0574">Periplasm</keyword>
<gene>
    <name evidence="6" type="ORF">ACFOWX_11420</name>
</gene>
<evidence type="ECO:0000313" key="7">
    <source>
        <dbReference type="Proteomes" id="UP001595887"/>
    </source>
</evidence>
<accession>A0ABV8RHY2</accession>
<dbReference type="EMBL" id="JBHSDH010000013">
    <property type="protein sequence ID" value="MFC4293023.1"/>
    <property type="molecule type" value="Genomic_DNA"/>
</dbReference>
<dbReference type="Proteomes" id="UP001595887">
    <property type="component" value="Unassembled WGS sequence"/>
</dbReference>
<dbReference type="PANTHER" id="PTHR39210">
    <property type="entry name" value="HEPARIN-SULFATE LYASE"/>
    <property type="match status" value="1"/>
</dbReference>
<keyword evidence="4" id="KW-0456">Lyase</keyword>
<dbReference type="Gene3D" id="1.50.10.100">
    <property type="entry name" value="Chondroitin AC/alginate lyase"/>
    <property type="match status" value="1"/>
</dbReference>
<evidence type="ECO:0000256" key="1">
    <source>
        <dbReference type="ARBA" id="ARBA00004418"/>
    </source>
</evidence>